<proteinExistence type="predicted"/>
<dbReference type="InterPro" id="IPR055170">
    <property type="entry name" value="GFO_IDH_MocA-like_dom"/>
</dbReference>
<evidence type="ECO:0000256" key="1">
    <source>
        <dbReference type="SAM" id="MobiDB-lite"/>
    </source>
</evidence>
<keyword evidence="5" id="KW-1185">Reference proteome</keyword>
<evidence type="ECO:0000259" key="2">
    <source>
        <dbReference type="Pfam" id="PF01408"/>
    </source>
</evidence>
<accession>A0ABM7X0S1</accession>
<protein>
    <submittedName>
        <fullName evidence="4">Oxidoreductase</fullName>
    </submittedName>
</protein>
<dbReference type="SUPFAM" id="SSF55347">
    <property type="entry name" value="Glyceraldehyde-3-phosphate dehydrogenase-like, C-terminal domain"/>
    <property type="match status" value="1"/>
</dbReference>
<dbReference type="InterPro" id="IPR000683">
    <property type="entry name" value="Gfo/Idh/MocA-like_OxRdtase_N"/>
</dbReference>
<dbReference type="InterPro" id="IPR051317">
    <property type="entry name" value="Gfo/Idh/MocA_oxidoreduct"/>
</dbReference>
<reference evidence="5" key="1">
    <citation type="journal article" date="2022" name="Int. J. Syst. Evol. Microbiol.">
        <title>Anaeromyxobacter oryzae sp. nov., Anaeromyxobacter diazotrophicus sp. nov. and Anaeromyxobacter paludicola sp. nov., isolated from paddy soils.</title>
        <authorList>
            <person name="Itoh H."/>
            <person name="Xu Z."/>
            <person name="Mise K."/>
            <person name="Masuda Y."/>
            <person name="Ushijima N."/>
            <person name="Hayakawa C."/>
            <person name="Shiratori Y."/>
            <person name="Senoo K."/>
        </authorList>
    </citation>
    <scope>NUCLEOTIDE SEQUENCE [LARGE SCALE GENOMIC DNA]</scope>
    <source>
        <strain evidence="5">Red232</strain>
    </source>
</reference>
<dbReference type="SUPFAM" id="SSF51735">
    <property type="entry name" value="NAD(P)-binding Rossmann-fold domains"/>
    <property type="match status" value="1"/>
</dbReference>
<organism evidence="4 5">
    <name type="scientific">Anaeromyxobacter oryzae</name>
    <dbReference type="NCBI Taxonomy" id="2918170"/>
    <lineage>
        <taxon>Bacteria</taxon>
        <taxon>Pseudomonadati</taxon>
        <taxon>Myxococcota</taxon>
        <taxon>Myxococcia</taxon>
        <taxon>Myxococcales</taxon>
        <taxon>Cystobacterineae</taxon>
        <taxon>Anaeromyxobacteraceae</taxon>
        <taxon>Anaeromyxobacter</taxon>
    </lineage>
</organism>
<feature type="domain" description="GFO/IDH/MocA-like oxidoreductase" evidence="3">
    <location>
        <begin position="147"/>
        <end position="279"/>
    </location>
</feature>
<evidence type="ECO:0000313" key="5">
    <source>
        <dbReference type="Proteomes" id="UP001162891"/>
    </source>
</evidence>
<dbReference type="Proteomes" id="UP001162891">
    <property type="component" value="Chromosome"/>
</dbReference>
<dbReference type="Gene3D" id="3.40.50.720">
    <property type="entry name" value="NAD(P)-binding Rossmann-like Domain"/>
    <property type="match status" value="1"/>
</dbReference>
<dbReference type="Gene3D" id="3.30.360.10">
    <property type="entry name" value="Dihydrodipicolinate Reductase, domain 2"/>
    <property type="match status" value="1"/>
</dbReference>
<dbReference type="RefSeq" id="WP_248354196.1">
    <property type="nucleotide sequence ID" value="NZ_AP025591.1"/>
</dbReference>
<dbReference type="Pfam" id="PF22725">
    <property type="entry name" value="GFO_IDH_MocA_C3"/>
    <property type="match status" value="1"/>
</dbReference>
<dbReference type="InterPro" id="IPR036291">
    <property type="entry name" value="NAD(P)-bd_dom_sf"/>
</dbReference>
<feature type="domain" description="Gfo/Idh/MocA-like oxidoreductase N-terminal" evidence="2">
    <location>
        <begin position="10"/>
        <end position="139"/>
    </location>
</feature>
<evidence type="ECO:0000259" key="3">
    <source>
        <dbReference type="Pfam" id="PF22725"/>
    </source>
</evidence>
<name>A0ABM7X0S1_9BACT</name>
<dbReference type="PANTHER" id="PTHR43708:SF3">
    <property type="entry name" value="OXIDOREDUCTASE"/>
    <property type="match status" value="1"/>
</dbReference>
<evidence type="ECO:0000313" key="4">
    <source>
        <dbReference type="EMBL" id="BDG05399.1"/>
    </source>
</evidence>
<sequence>MTDGSPRRLRLGMVGGGPGSTIGETHRHAARFDGRYALVAGVFASDPARSRAFAATLDVPPDRRYGSWEEMAEAEAARRDGVEVVAIMTPNASHHPIARAFLDRGVDVICDKPLAVDLEQALDLLAASRRAGVVLAVTYNYTGYPMVRHARELVRAGELGTVRLVQVEHASGWAATLLEAAGHKQAAWRTTPALAGKSTVVGDLGTHAHHLARFVTGLEITALSAELSTVVPGRASDDNAHVKLRFSNGARGMMWACMAATGHLHGLRLRVYGDQASLEWIQEQPDQLVVRPLDGPHRILSRGAGYLSAPARRVSRLWPGHPEGFLEAFANVYTDVADAVIARRDGGAAPDPGLAPFPTVEDGVLGVKFVEAAVESSRRDGAWVDATLDLGRPGA</sequence>
<dbReference type="Pfam" id="PF01408">
    <property type="entry name" value="GFO_IDH_MocA"/>
    <property type="match status" value="1"/>
</dbReference>
<gene>
    <name evidence="4" type="ORF">AMOR_43950</name>
</gene>
<dbReference type="EMBL" id="AP025591">
    <property type="protein sequence ID" value="BDG05399.1"/>
    <property type="molecule type" value="Genomic_DNA"/>
</dbReference>
<feature type="region of interest" description="Disordered" evidence="1">
    <location>
        <begin position="1"/>
        <end position="22"/>
    </location>
</feature>
<dbReference type="PANTHER" id="PTHR43708">
    <property type="entry name" value="CONSERVED EXPRESSED OXIDOREDUCTASE (EUROFUNG)"/>
    <property type="match status" value="1"/>
</dbReference>